<dbReference type="Proteomes" id="UP000051562">
    <property type="component" value="Unassembled WGS sequence"/>
</dbReference>
<dbReference type="Pfam" id="PF13704">
    <property type="entry name" value="Glyco_tranf_2_4"/>
    <property type="match status" value="1"/>
</dbReference>
<reference evidence="2 4" key="2">
    <citation type="submission" date="2017-02" db="EMBL/GenBank/DDBJ databases">
        <authorList>
            <person name="Peterson S.W."/>
        </authorList>
    </citation>
    <scope>NUCLEOTIDE SEQUENCE [LARGE SCALE GENOMIC DNA]</scope>
    <source>
        <strain evidence="2 4">DSM 9653</strain>
    </source>
</reference>
<proteinExistence type="predicted"/>
<evidence type="ECO:0000313" key="1">
    <source>
        <dbReference type="EMBL" id="KQK32225.1"/>
    </source>
</evidence>
<dbReference type="AlphaFoldDB" id="A0A0Q3M8T5"/>
<evidence type="ECO:0000313" key="4">
    <source>
        <dbReference type="Proteomes" id="UP000190130"/>
    </source>
</evidence>
<dbReference type="GO" id="GO:0016740">
    <property type="term" value="F:transferase activity"/>
    <property type="evidence" value="ECO:0007669"/>
    <property type="project" value="UniProtKB-KW"/>
</dbReference>
<reference evidence="1 3" key="1">
    <citation type="submission" date="2015-10" db="EMBL/GenBank/DDBJ databases">
        <title>Draft genome of Bosea thiooxidans.</title>
        <authorList>
            <person name="Wang X."/>
        </authorList>
    </citation>
    <scope>NUCLEOTIDE SEQUENCE [LARGE SCALE GENOMIC DNA]</scope>
    <source>
        <strain evidence="1 3">CGMCC 9174</strain>
    </source>
</reference>
<protein>
    <submittedName>
        <fullName evidence="2">Glycosyl transferase family 2</fullName>
    </submittedName>
</protein>
<sequence length="286" mass="33208">MKKVAVVTMQFNEAFYVSRWIDYYAALVGRENLYVVDHDSDDEVREILRGVSVVRYPRSALDDQERARFVSKFVGALLELYETVIYTDCDEFVSHDPRRFASLGDWLDASDFEYSTCIGFNLVPMLEEENAILLDGPVLRQRGHVRFVSPMCKTLIVRKPIRWGGGFHHANHPPRFHGAYLFHLKYADLGERMRRQALTRGLDFAQADQGHHQRSSDLDLINLYRSFARLERRDWDDEAIERHCRTFLERVQPSERGGEVGTMYVAPLDIAGGEAWRLPESFRALF</sequence>
<dbReference type="RefSeq" id="WP_055726170.1">
    <property type="nucleotide sequence ID" value="NZ_FUYX01000014.1"/>
</dbReference>
<evidence type="ECO:0000313" key="2">
    <source>
        <dbReference type="EMBL" id="SKC10456.1"/>
    </source>
</evidence>
<keyword evidence="2" id="KW-0808">Transferase</keyword>
<accession>A0A0Q3M8T5</accession>
<gene>
    <name evidence="1" type="ORF">ARD30_00105</name>
    <name evidence="2" type="ORF">SAMN05660750_04272</name>
</gene>
<dbReference type="EMBL" id="FUYX01000014">
    <property type="protein sequence ID" value="SKC10456.1"/>
    <property type="molecule type" value="Genomic_DNA"/>
</dbReference>
<dbReference type="SUPFAM" id="SSF53448">
    <property type="entry name" value="Nucleotide-diphospho-sugar transferases"/>
    <property type="match status" value="1"/>
</dbReference>
<dbReference type="Proteomes" id="UP000190130">
    <property type="component" value="Unassembled WGS sequence"/>
</dbReference>
<name>A0A0Q3M8T5_9HYPH</name>
<dbReference type="STRING" id="53254.SAMN05660750_04272"/>
<dbReference type="InterPro" id="IPR029044">
    <property type="entry name" value="Nucleotide-diphossugar_trans"/>
</dbReference>
<organism evidence="1 3">
    <name type="scientific">Bosea thiooxidans</name>
    <dbReference type="NCBI Taxonomy" id="53254"/>
    <lineage>
        <taxon>Bacteria</taxon>
        <taxon>Pseudomonadati</taxon>
        <taxon>Pseudomonadota</taxon>
        <taxon>Alphaproteobacteria</taxon>
        <taxon>Hyphomicrobiales</taxon>
        <taxon>Boseaceae</taxon>
        <taxon>Bosea</taxon>
    </lineage>
</organism>
<keyword evidence="3" id="KW-1185">Reference proteome</keyword>
<dbReference type="EMBL" id="LMAR01000001">
    <property type="protein sequence ID" value="KQK32225.1"/>
    <property type="molecule type" value="Genomic_DNA"/>
</dbReference>
<evidence type="ECO:0000313" key="3">
    <source>
        <dbReference type="Proteomes" id="UP000051562"/>
    </source>
</evidence>